<name>A0A5C6VME0_9BURK</name>
<organism evidence="2 3">
    <name type="scientific">Paraburkholderia azotifigens</name>
    <dbReference type="NCBI Taxonomy" id="2057004"/>
    <lineage>
        <taxon>Bacteria</taxon>
        <taxon>Pseudomonadati</taxon>
        <taxon>Pseudomonadota</taxon>
        <taxon>Betaproteobacteria</taxon>
        <taxon>Burkholderiales</taxon>
        <taxon>Burkholderiaceae</taxon>
        <taxon>Paraburkholderia</taxon>
    </lineage>
</organism>
<dbReference type="EMBL" id="JAZHGA010000019">
    <property type="protein sequence ID" value="MEM5342891.1"/>
    <property type="molecule type" value="Genomic_DNA"/>
</dbReference>
<evidence type="ECO:0000313" key="3">
    <source>
        <dbReference type="Proteomes" id="UP000321776"/>
    </source>
</evidence>
<dbReference type="InterPro" id="IPR015422">
    <property type="entry name" value="PyrdxlP-dep_Trfase_small"/>
</dbReference>
<dbReference type="RefSeq" id="WP_147236658.1">
    <property type="nucleotide sequence ID" value="NZ_JAZHFZ010000018.1"/>
</dbReference>
<dbReference type="InterPro" id="IPR015424">
    <property type="entry name" value="PyrdxlP-dep_Trfase"/>
</dbReference>
<gene>
    <name evidence="2" type="ORF">FRZ40_31145</name>
    <name evidence="1" type="ORF">V4C56_25120</name>
</gene>
<reference evidence="1 4" key="3">
    <citation type="submission" date="2024-01" db="EMBL/GenBank/DDBJ databases">
        <title>The diversity of rhizobia nodulating Mimosa spp. in eleven states of Brazil covering several biomes is determined by host plant, location, and edaphic factors.</title>
        <authorList>
            <person name="Rouws L."/>
            <person name="Barauna A."/>
            <person name="Beukes C."/>
            <person name="De Faria S.M."/>
            <person name="Gross E."/>
            <person name="Dos Reis Junior F.B."/>
            <person name="Simon M."/>
            <person name="Maluk M."/>
            <person name="Odee D.W."/>
            <person name="Kenicer G."/>
            <person name="Young J.P.W."/>
            <person name="Reis V.M."/>
            <person name="Zilli J."/>
            <person name="James E.K."/>
        </authorList>
    </citation>
    <scope>NUCLEOTIDE SEQUENCE [LARGE SCALE GENOMIC DNA]</scope>
    <source>
        <strain evidence="1 4">JPY530</strain>
    </source>
</reference>
<dbReference type="SUPFAM" id="SSF53383">
    <property type="entry name" value="PLP-dependent transferases"/>
    <property type="match status" value="1"/>
</dbReference>
<comment type="caution">
    <text evidence="2">The sequence shown here is derived from an EMBL/GenBank/DDBJ whole genome shotgun (WGS) entry which is preliminary data.</text>
</comment>
<dbReference type="AlphaFoldDB" id="A0A5C6VME0"/>
<reference evidence="2 3" key="1">
    <citation type="journal article" date="2018" name="Int. J. Syst. Evol. Microbiol.">
        <title>Paraburkholderia azotifigens sp. nov., a nitrogen-fixing bacterium isolated from paddy soil.</title>
        <authorList>
            <person name="Choi G.M."/>
            <person name="Im W.T."/>
        </authorList>
    </citation>
    <scope>NUCLEOTIDE SEQUENCE [LARGE SCALE GENOMIC DNA]</scope>
    <source>
        <strain evidence="2 3">NF 2-5-3</strain>
    </source>
</reference>
<keyword evidence="4" id="KW-1185">Reference proteome</keyword>
<proteinExistence type="predicted"/>
<protein>
    <recommendedName>
        <fullName evidence="5">Aromatic amino acid beta-eliminating lyase/threonine aldolase domain-containing protein</fullName>
    </recommendedName>
</protein>
<dbReference type="EMBL" id="VOQS01000003">
    <property type="protein sequence ID" value="TXC84685.1"/>
    <property type="molecule type" value="Genomic_DNA"/>
</dbReference>
<dbReference type="Gene3D" id="3.90.1150.10">
    <property type="entry name" value="Aspartate Aminotransferase, domain 1"/>
    <property type="match status" value="1"/>
</dbReference>
<evidence type="ECO:0000313" key="4">
    <source>
        <dbReference type="Proteomes" id="UP001481677"/>
    </source>
</evidence>
<dbReference type="Proteomes" id="UP000321776">
    <property type="component" value="Unassembled WGS sequence"/>
</dbReference>
<evidence type="ECO:0000313" key="2">
    <source>
        <dbReference type="EMBL" id="TXC84685.1"/>
    </source>
</evidence>
<dbReference type="Proteomes" id="UP001481677">
    <property type="component" value="Unassembled WGS sequence"/>
</dbReference>
<sequence>MPVVDTFPGATETDFLRSTNVDHANAARLAAGLSRLPGLVVRATPTNMLFVTGEKVLVDGLTAWLKEKDILVSGRYGLRLVTHMGVSSSDMDLVISAASDYSKQVDA</sequence>
<evidence type="ECO:0008006" key="5">
    <source>
        <dbReference type="Google" id="ProtNLM"/>
    </source>
</evidence>
<accession>A0A5C6VME0</accession>
<reference evidence="2" key="2">
    <citation type="submission" date="2019-08" db="EMBL/GenBank/DDBJ databases">
        <authorList>
            <person name="Im W.-T."/>
        </authorList>
    </citation>
    <scope>NUCLEOTIDE SEQUENCE</scope>
    <source>
        <strain evidence="2">NF 2-5-3</strain>
    </source>
</reference>
<evidence type="ECO:0000313" key="1">
    <source>
        <dbReference type="EMBL" id="MEM5342891.1"/>
    </source>
</evidence>